<dbReference type="GO" id="GO:0016887">
    <property type="term" value="F:ATP hydrolysis activity"/>
    <property type="evidence" value="ECO:0007669"/>
    <property type="project" value="TreeGrafter"/>
</dbReference>
<dbReference type="GO" id="GO:0005524">
    <property type="term" value="F:ATP binding"/>
    <property type="evidence" value="ECO:0007669"/>
    <property type="project" value="UniProtKB-UniRule"/>
</dbReference>
<keyword evidence="1" id="KW-0493">Microtubule</keyword>
<dbReference type="EMBL" id="JAKJXP020000066">
    <property type="protein sequence ID" value="KAK7750343.1"/>
    <property type="molecule type" value="Genomic_DNA"/>
</dbReference>
<evidence type="ECO:0000313" key="10">
    <source>
        <dbReference type="Proteomes" id="UP001320420"/>
    </source>
</evidence>
<dbReference type="GO" id="GO:0005874">
    <property type="term" value="C:microtubule"/>
    <property type="evidence" value="ECO:0007669"/>
    <property type="project" value="UniProtKB-KW"/>
</dbReference>
<protein>
    <recommendedName>
        <fullName evidence="8">Kinesin motor domain-containing protein</fullName>
    </recommendedName>
</protein>
<dbReference type="GO" id="GO:0005634">
    <property type="term" value="C:nucleus"/>
    <property type="evidence" value="ECO:0007669"/>
    <property type="project" value="TreeGrafter"/>
</dbReference>
<dbReference type="PANTHER" id="PTHR24115:SF1008">
    <property type="entry name" value="KINESIN-LIKE PROTEIN SUBITO"/>
    <property type="match status" value="1"/>
</dbReference>
<accession>A0AAN9UMR6</accession>
<feature type="compositionally biased region" description="Polar residues" evidence="7">
    <location>
        <begin position="278"/>
        <end position="307"/>
    </location>
</feature>
<reference evidence="9 10" key="1">
    <citation type="submission" date="2024-02" db="EMBL/GenBank/DDBJ databases">
        <title>De novo assembly and annotation of 12 fungi associated with fruit tree decline syndrome in Ontario, Canada.</title>
        <authorList>
            <person name="Sulman M."/>
            <person name="Ellouze W."/>
            <person name="Ilyukhin E."/>
        </authorList>
    </citation>
    <scope>NUCLEOTIDE SEQUENCE [LARGE SCALE GENOMIC DNA]</scope>
    <source>
        <strain evidence="9 10">M11/M66-122</strain>
    </source>
</reference>
<dbReference type="GO" id="GO:0005871">
    <property type="term" value="C:kinesin complex"/>
    <property type="evidence" value="ECO:0007669"/>
    <property type="project" value="TreeGrafter"/>
</dbReference>
<dbReference type="PROSITE" id="PS50067">
    <property type="entry name" value="KINESIN_MOTOR_2"/>
    <property type="match status" value="1"/>
</dbReference>
<evidence type="ECO:0000256" key="4">
    <source>
        <dbReference type="ARBA" id="ARBA00023175"/>
    </source>
</evidence>
<feature type="compositionally biased region" description="Low complexity" evidence="7">
    <location>
        <begin position="589"/>
        <end position="634"/>
    </location>
</feature>
<feature type="region of interest" description="Disordered" evidence="7">
    <location>
        <begin position="237"/>
        <end position="310"/>
    </location>
</feature>
<dbReference type="PANTHER" id="PTHR24115">
    <property type="entry name" value="KINESIN-RELATED"/>
    <property type="match status" value="1"/>
</dbReference>
<proteinExistence type="inferred from homology"/>
<keyword evidence="4 5" id="KW-0505">Motor protein</keyword>
<name>A0AAN9UMR6_9PEZI</name>
<dbReference type="GO" id="GO:0003777">
    <property type="term" value="F:microtubule motor activity"/>
    <property type="evidence" value="ECO:0007669"/>
    <property type="project" value="InterPro"/>
</dbReference>
<evidence type="ECO:0000256" key="1">
    <source>
        <dbReference type="ARBA" id="ARBA00022701"/>
    </source>
</evidence>
<dbReference type="GO" id="GO:0008017">
    <property type="term" value="F:microtubule binding"/>
    <property type="evidence" value="ECO:0007669"/>
    <property type="project" value="InterPro"/>
</dbReference>
<dbReference type="PRINTS" id="PR00380">
    <property type="entry name" value="KINESINHEAVY"/>
</dbReference>
<feature type="region of interest" description="Disordered" evidence="7">
    <location>
        <begin position="779"/>
        <end position="810"/>
    </location>
</feature>
<evidence type="ECO:0000256" key="6">
    <source>
        <dbReference type="SAM" id="Coils"/>
    </source>
</evidence>
<dbReference type="InterPro" id="IPR001752">
    <property type="entry name" value="Kinesin_motor_dom"/>
</dbReference>
<evidence type="ECO:0000313" key="9">
    <source>
        <dbReference type="EMBL" id="KAK7750343.1"/>
    </source>
</evidence>
<feature type="region of interest" description="Disordered" evidence="7">
    <location>
        <begin position="17"/>
        <end position="52"/>
    </location>
</feature>
<feature type="binding site" evidence="5">
    <location>
        <begin position="107"/>
        <end position="114"/>
    </location>
    <ligand>
        <name>ATP</name>
        <dbReference type="ChEBI" id="CHEBI:30616"/>
    </ligand>
</feature>
<dbReference type="Proteomes" id="UP001320420">
    <property type="component" value="Unassembled WGS sequence"/>
</dbReference>
<evidence type="ECO:0000256" key="2">
    <source>
        <dbReference type="ARBA" id="ARBA00022741"/>
    </source>
</evidence>
<gene>
    <name evidence="9" type="ORF">SLS62_007751</name>
</gene>
<dbReference type="Gene3D" id="3.40.850.10">
    <property type="entry name" value="Kinesin motor domain"/>
    <property type="match status" value="2"/>
</dbReference>
<organism evidence="9 10">
    <name type="scientific">Diatrype stigma</name>
    <dbReference type="NCBI Taxonomy" id="117547"/>
    <lineage>
        <taxon>Eukaryota</taxon>
        <taxon>Fungi</taxon>
        <taxon>Dikarya</taxon>
        <taxon>Ascomycota</taxon>
        <taxon>Pezizomycotina</taxon>
        <taxon>Sordariomycetes</taxon>
        <taxon>Xylariomycetidae</taxon>
        <taxon>Xylariales</taxon>
        <taxon>Diatrypaceae</taxon>
        <taxon>Diatrype</taxon>
    </lineage>
</organism>
<evidence type="ECO:0000256" key="3">
    <source>
        <dbReference type="ARBA" id="ARBA00022840"/>
    </source>
</evidence>
<keyword evidence="6" id="KW-0175">Coiled coil</keyword>
<evidence type="ECO:0000256" key="7">
    <source>
        <dbReference type="SAM" id="MobiDB-lite"/>
    </source>
</evidence>
<feature type="region of interest" description="Disordered" evidence="7">
    <location>
        <begin position="890"/>
        <end position="959"/>
    </location>
</feature>
<feature type="region of interest" description="Disordered" evidence="7">
    <location>
        <begin position="589"/>
        <end position="675"/>
    </location>
</feature>
<dbReference type="FunFam" id="3.40.850.10:FF:000120">
    <property type="entry name" value="Kinesin family protein"/>
    <property type="match status" value="1"/>
</dbReference>
<dbReference type="SUPFAM" id="SSF52540">
    <property type="entry name" value="P-loop containing nucleoside triphosphate hydrolases"/>
    <property type="match status" value="1"/>
</dbReference>
<sequence length="959" mass="103739">MEPSSKSHANLFQVYLRLRPPPTGSSNPERFLRVEDPEDDEGSPTHITLNPPNDRRRAIEKFAFTRVFEEDATQLDLFQGTKVLPLVEGVLAAHGGDGTDGLLATLGVTGSGKTHTILGSRSQRGLTQLALDVLYRSIKNNIVDCNTSPALEASIQASDASEANLSAASAFLETTYSDFSGSRGGSRAATPMIVRPKNDFVRPSLSEIYSQLPGKFPDSPGSVRLVRHEDDLSKITLLSTPPNERPRSQILSAAAGRSRQPKLARTPSPKKHYMCLTSAAQSKKTVTKTPTKGEFGSSQTPRRNLQRPTAFPQVPDISSIRSSCDPSAEYAIVISMYEVYNDRIFDLLTPPVKSNATKEYRRRPLLFKSTELSPDRKVVAGLRKIICSSLKDALLVLEAGLHERRVAGTGSNSVSSRSHGFFCVEVKKRRRGRSSAHWGGTTLSIVDLAGSERARDAKTQGATLAEAGKINESLMYLGQCLQMQSDASSMSKPNLVPFRQCKLTELLFSNSFPSTSLTQSVGRRNPQRGVMIVTADPFGDFNATSQILRYSALAREVTVPRIPSITATILAGAQANAAATATAAVASSSSTHSSQQSSEFGSSPPLSSPLSNFSNNNNHQPYFQQQHQHQHQQQSGSIRHHHPNNNNHSHSSHRHPYQPHHQQRTFSPETADTERGTMENAALEIARMAEAIEQLHAELAQETAERVAAEAHLLSLEERALELEQDVREECYADFERRLALEMGRWKASLDMELDRGTEHWDRKVELMQQMGATATVVVTSPSSDGGGGDENGGGLGRGVGSGVDDDDDDKENVLIENLEQENERLRREVAVLRRELAGRTPTKRAPLQERGDVVSSGGGGGVGNNARSGSSIGAADIAGLGNRLEGLRVSGESDRRGGGSGSGHGHGNGNGNNGNGNGNGNVNSGRRKGINVASSGSPTKKVRKLPARRWDAADDDEF</sequence>
<dbReference type="InterPro" id="IPR027640">
    <property type="entry name" value="Kinesin-like_fam"/>
</dbReference>
<feature type="coiled-coil region" evidence="6">
    <location>
        <begin position="678"/>
        <end position="726"/>
    </location>
</feature>
<dbReference type="FunFam" id="3.40.850.10:FF:000091">
    <property type="entry name" value="Kinesin family protein"/>
    <property type="match status" value="1"/>
</dbReference>
<dbReference type="SMART" id="SM00129">
    <property type="entry name" value="KISc"/>
    <property type="match status" value="1"/>
</dbReference>
<evidence type="ECO:0000259" key="8">
    <source>
        <dbReference type="PROSITE" id="PS50067"/>
    </source>
</evidence>
<evidence type="ECO:0000256" key="5">
    <source>
        <dbReference type="PROSITE-ProRule" id="PRU00283"/>
    </source>
</evidence>
<feature type="compositionally biased region" description="Gly residues" evidence="7">
    <location>
        <begin position="785"/>
        <end position="802"/>
    </location>
</feature>
<feature type="compositionally biased region" description="Gly residues" evidence="7">
    <location>
        <begin position="899"/>
        <end position="920"/>
    </location>
</feature>
<feature type="region of interest" description="Disordered" evidence="7">
    <location>
        <begin position="841"/>
        <end position="869"/>
    </location>
</feature>
<dbReference type="AlphaFoldDB" id="A0AAN9UMR6"/>
<comment type="similarity">
    <text evidence="5">Belongs to the TRAFAC class myosin-kinesin ATPase superfamily. Kinesin family.</text>
</comment>
<dbReference type="InterPro" id="IPR036961">
    <property type="entry name" value="Kinesin_motor_dom_sf"/>
</dbReference>
<feature type="domain" description="Kinesin motor" evidence="8">
    <location>
        <begin position="11"/>
        <end position="557"/>
    </location>
</feature>
<dbReference type="Pfam" id="PF00225">
    <property type="entry name" value="Kinesin"/>
    <property type="match status" value="2"/>
</dbReference>
<comment type="caution">
    <text evidence="9">The sequence shown here is derived from an EMBL/GenBank/DDBJ whole genome shotgun (WGS) entry which is preliminary data.</text>
</comment>
<keyword evidence="2 5" id="KW-0547">Nucleotide-binding</keyword>
<keyword evidence="10" id="KW-1185">Reference proteome</keyword>
<keyword evidence="3 5" id="KW-0067">ATP-binding</keyword>
<feature type="compositionally biased region" description="Basic residues" evidence="7">
    <location>
        <begin position="650"/>
        <end position="663"/>
    </location>
</feature>
<dbReference type="InterPro" id="IPR027417">
    <property type="entry name" value="P-loop_NTPase"/>
</dbReference>
<dbReference type="GO" id="GO:0007018">
    <property type="term" value="P:microtubule-based movement"/>
    <property type="evidence" value="ECO:0007669"/>
    <property type="project" value="InterPro"/>
</dbReference>